<keyword evidence="8 15" id="KW-0675">Receptor</keyword>
<dbReference type="Pfam" id="PF07715">
    <property type="entry name" value="Plug"/>
    <property type="match status" value="1"/>
</dbReference>
<dbReference type="CDD" id="cd01347">
    <property type="entry name" value="ligand_gated_channel"/>
    <property type="match status" value="1"/>
</dbReference>
<feature type="domain" description="TonB-dependent receptor-like beta-barrel" evidence="13">
    <location>
        <begin position="237"/>
        <end position="678"/>
    </location>
</feature>
<dbReference type="Proteomes" id="UP000236919">
    <property type="component" value="Unassembled WGS sequence"/>
</dbReference>
<dbReference type="GO" id="GO:0015891">
    <property type="term" value="P:siderophore transport"/>
    <property type="evidence" value="ECO:0007669"/>
    <property type="project" value="InterPro"/>
</dbReference>
<comment type="caution">
    <text evidence="15">The sequence shown here is derived from an EMBL/GenBank/DDBJ whole genome shotgun (WGS) entry which is preliminary data.</text>
</comment>
<feature type="signal peptide" evidence="12">
    <location>
        <begin position="1"/>
        <end position="24"/>
    </location>
</feature>
<keyword evidence="5 10" id="KW-0812">Transmembrane</keyword>
<keyword evidence="16" id="KW-1185">Reference proteome</keyword>
<evidence type="ECO:0000256" key="12">
    <source>
        <dbReference type="SAM" id="SignalP"/>
    </source>
</evidence>
<dbReference type="Gene3D" id="2.170.130.10">
    <property type="entry name" value="TonB-dependent receptor, plug domain"/>
    <property type="match status" value="1"/>
</dbReference>
<keyword evidence="3 10" id="KW-0813">Transport</keyword>
<dbReference type="EMBL" id="PQFZ01000002">
    <property type="protein sequence ID" value="POR55559.1"/>
    <property type="molecule type" value="Genomic_DNA"/>
</dbReference>
<keyword evidence="9 10" id="KW-0998">Cell outer membrane</keyword>
<dbReference type="GO" id="GO:0015344">
    <property type="term" value="F:siderophore uptake transmembrane transporter activity"/>
    <property type="evidence" value="ECO:0007669"/>
    <property type="project" value="TreeGrafter"/>
</dbReference>
<evidence type="ECO:0000256" key="5">
    <source>
        <dbReference type="ARBA" id="ARBA00022692"/>
    </source>
</evidence>
<evidence type="ECO:0000256" key="8">
    <source>
        <dbReference type="ARBA" id="ARBA00023170"/>
    </source>
</evidence>
<evidence type="ECO:0000256" key="2">
    <source>
        <dbReference type="ARBA" id="ARBA00009810"/>
    </source>
</evidence>
<evidence type="ECO:0000256" key="11">
    <source>
        <dbReference type="RuleBase" id="RU003357"/>
    </source>
</evidence>
<dbReference type="AlphaFoldDB" id="A0A2S4MLT0"/>
<dbReference type="InterPro" id="IPR037066">
    <property type="entry name" value="Plug_dom_sf"/>
</dbReference>
<dbReference type="Pfam" id="PF00593">
    <property type="entry name" value="TonB_dep_Rec_b-barrel"/>
    <property type="match status" value="1"/>
</dbReference>
<reference evidence="15 16" key="1">
    <citation type="submission" date="2018-01" db="EMBL/GenBank/DDBJ databases">
        <title>Genomic Encyclopedia of Type Strains, Phase III (KMG-III): the genomes of soil and plant-associated and newly described type strains.</title>
        <authorList>
            <person name="Whitman W."/>
        </authorList>
    </citation>
    <scope>NUCLEOTIDE SEQUENCE [LARGE SCALE GENOMIC DNA]</scope>
    <source>
        <strain evidence="15 16">1131</strain>
    </source>
</reference>
<sequence length="709" mass="76857">MTSLRRPLLAMTSLACAWPLAAGAQTQAPADTVVLDEIRVQGESATRGYQPLRSSVAGGAEKPLVDIPQSVTVVSPQVLRDQAARSLDDALANVAGVVQANTLGGTQDAFAKRGFGDNRDGSIMRDGLRVAAPRAFDATAERVEVLKGPATLLFGIVDPGGMVNIVTKKPELTARNTIETRMSSFGGGKNGGGTTIDMTGPIGQSGFAYRLIGDVQTSDYWREYGMNRTRMLAPSLTYFGPDTTIRVYAQYSQYKVPFDRGTIFDPATGRAVRVSSRHRFDERYNVTEGENQLAGIEFDHRFNANWSLKAHYAYSHNWYNDNQARVIAYNSATGAVTRRADATQDSNLDVHALRVDLTGREKLFGFTNEFLIGASYDYSKVIRTDLIRSANATGFNIYRPVHGRLAASRNVVASDSDQTERLETASAYIQDTLWLTDQLSLVGGARIQAFDQYAGRGRPFSVNTDISGNKVIPRAGILYKLTPAVSVYASYTESFKPNSSISQAIGALPPEEGKSYEVGAKAELPFGLTATAAIFDIDKRNVLYTETVGGTTIARTAGRVRSRGAEFELAGNLTEQLSIAANYAYTDLKVSDDPTLAPGSSLPNVARNSGALFLTYDFGQLGPGRLRAGAGARYVGRRPGDAANSFYLPEYTVADLFVSYETRLNGHPLDLQLNVKNLFDKVYYPSAVNNLNVAVGEPFQALLTARLGF</sequence>
<dbReference type="InterPro" id="IPR036942">
    <property type="entry name" value="Beta-barrel_TonB_sf"/>
</dbReference>
<evidence type="ECO:0000313" key="16">
    <source>
        <dbReference type="Proteomes" id="UP000236919"/>
    </source>
</evidence>
<dbReference type="InterPro" id="IPR000531">
    <property type="entry name" value="Beta-barrel_TonB"/>
</dbReference>
<keyword evidence="12" id="KW-0732">Signal</keyword>
<dbReference type="SUPFAM" id="SSF56935">
    <property type="entry name" value="Porins"/>
    <property type="match status" value="1"/>
</dbReference>
<dbReference type="RefSeq" id="WP_210202286.1">
    <property type="nucleotide sequence ID" value="NZ_PQFZ01000002.1"/>
</dbReference>
<dbReference type="GO" id="GO:0038023">
    <property type="term" value="F:signaling receptor activity"/>
    <property type="evidence" value="ECO:0007669"/>
    <property type="project" value="InterPro"/>
</dbReference>
<dbReference type="PANTHER" id="PTHR32552:SF85">
    <property type="entry name" value="BLL7968 PROTEIN"/>
    <property type="match status" value="1"/>
</dbReference>
<dbReference type="InterPro" id="IPR010105">
    <property type="entry name" value="TonB_sidphr_rcpt"/>
</dbReference>
<comment type="similarity">
    <text evidence="2 10 11">Belongs to the TonB-dependent receptor family.</text>
</comment>
<evidence type="ECO:0000259" key="14">
    <source>
        <dbReference type="Pfam" id="PF07715"/>
    </source>
</evidence>
<organism evidence="15 16">
    <name type="scientific">Bosea psychrotolerans</name>
    <dbReference type="NCBI Taxonomy" id="1871628"/>
    <lineage>
        <taxon>Bacteria</taxon>
        <taxon>Pseudomonadati</taxon>
        <taxon>Pseudomonadota</taxon>
        <taxon>Alphaproteobacteria</taxon>
        <taxon>Hyphomicrobiales</taxon>
        <taxon>Boseaceae</taxon>
        <taxon>Bosea</taxon>
    </lineage>
</organism>
<dbReference type="GO" id="GO:0009279">
    <property type="term" value="C:cell outer membrane"/>
    <property type="evidence" value="ECO:0007669"/>
    <property type="project" value="UniProtKB-SubCell"/>
</dbReference>
<evidence type="ECO:0000256" key="4">
    <source>
        <dbReference type="ARBA" id="ARBA00022452"/>
    </source>
</evidence>
<dbReference type="PANTHER" id="PTHR32552">
    <property type="entry name" value="FERRICHROME IRON RECEPTOR-RELATED"/>
    <property type="match status" value="1"/>
</dbReference>
<dbReference type="Gene3D" id="2.40.170.20">
    <property type="entry name" value="TonB-dependent receptor, beta-barrel domain"/>
    <property type="match status" value="1"/>
</dbReference>
<keyword evidence="4 10" id="KW-1134">Transmembrane beta strand</keyword>
<feature type="chain" id="PRO_5015645601" evidence="12">
    <location>
        <begin position="25"/>
        <end position="709"/>
    </location>
</feature>
<dbReference type="InterPro" id="IPR012910">
    <property type="entry name" value="Plug_dom"/>
</dbReference>
<comment type="subcellular location">
    <subcellularLocation>
        <location evidence="1 10">Cell outer membrane</location>
        <topology evidence="1 10">Multi-pass membrane protein</topology>
    </subcellularLocation>
</comment>
<evidence type="ECO:0000259" key="13">
    <source>
        <dbReference type="Pfam" id="PF00593"/>
    </source>
</evidence>
<evidence type="ECO:0000256" key="1">
    <source>
        <dbReference type="ARBA" id="ARBA00004571"/>
    </source>
</evidence>
<name>A0A2S4MLT0_9HYPH</name>
<accession>A0A2S4MLT0</accession>
<evidence type="ECO:0000256" key="3">
    <source>
        <dbReference type="ARBA" id="ARBA00022448"/>
    </source>
</evidence>
<keyword evidence="6 11" id="KW-0798">TonB box</keyword>
<gene>
    <name evidence="15" type="ORF">CYD53_102449</name>
</gene>
<evidence type="ECO:0000313" key="15">
    <source>
        <dbReference type="EMBL" id="POR55559.1"/>
    </source>
</evidence>
<evidence type="ECO:0000256" key="10">
    <source>
        <dbReference type="PROSITE-ProRule" id="PRU01360"/>
    </source>
</evidence>
<proteinExistence type="inferred from homology"/>
<keyword evidence="7 10" id="KW-0472">Membrane</keyword>
<evidence type="ECO:0000256" key="9">
    <source>
        <dbReference type="ARBA" id="ARBA00023237"/>
    </source>
</evidence>
<dbReference type="InterPro" id="IPR039426">
    <property type="entry name" value="TonB-dep_rcpt-like"/>
</dbReference>
<feature type="domain" description="TonB-dependent receptor plug" evidence="14">
    <location>
        <begin position="64"/>
        <end position="161"/>
    </location>
</feature>
<dbReference type="PROSITE" id="PS52016">
    <property type="entry name" value="TONB_DEPENDENT_REC_3"/>
    <property type="match status" value="1"/>
</dbReference>
<dbReference type="NCBIfam" id="TIGR01783">
    <property type="entry name" value="TonB-siderophor"/>
    <property type="match status" value="1"/>
</dbReference>
<evidence type="ECO:0000256" key="6">
    <source>
        <dbReference type="ARBA" id="ARBA00023077"/>
    </source>
</evidence>
<protein>
    <submittedName>
        <fullName evidence="15">Iron complex outermembrane receptor protein</fullName>
    </submittedName>
</protein>
<evidence type="ECO:0000256" key="7">
    <source>
        <dbReference type="ARBA" id="ARBA00023136"/>
    </source>
</evidence>